<dbReference type="OrthoDB" id="3629461at2"/>
<reference evidence="5" key="1">
    <citation type="submission" date="2016-10" db="EMBL/GenBank/DDBJ databases">
        <authorList>
            <person name="Varghese N."/>
            <person name="Submissions S."/>
        </authorList>
    </citation>
    <scope>NUCLEOTIDE SEQUENCE [LARGE SCALE GENOMIC DNA]</scope>
    <source>
        <strain evidence="5">IBRC-M 10655</strain>
    </source>
</reference>
<dbReference type="EMBL" id="FNJB01000004">
    <property type="protein sequence ID" value="SDO75430.1"/>
    <property type="molecule type" value="Genomic_DNA"/>
</dbReference>
<keyword evidence="2" id="KW-1133">Transmembrane helix</keyword>
<evidence type="ECO:0000256" key="1">
    <source>
        <dbReference type="SAM" id="MobiDB-lite"/>
    </source>
</evidence>
<feature type="compositionally biased region" description="Low complexity" evidence="1">
    <location>
        <begin position="164"/>
        <end position="173"/>
    </location>
</feature>
<dbReference type="RefSeq" id="WP_091374018.1">
    <property type="nucleotide sequence ID" value="NZ_FNDV01000005.1"/>
</dbReference>
<dbReference type="Proteomes" id="UP000199651">
    <property type="component" value="Unassembled WGS sequence"/>
</dbReference>
<keyword evidence="5" id="KW-1185">Reference proteome</keyword>
<protein>
    <submittedName>
        <fullName evidence="4">Uncharacterized protein</fullName>
    </submittedName>
</protein>
<organism evidence="4 5">
    <name type="scientific">Actinokineospora alba</name>
    <dbReference type="NCBI Taxonomy" id="504798"/>
    <lineage>
        <taxon>Bacteria</taxon>
        <taxon>Bacillati</taxon>
        <taxon>Actinomycetota</taxon>
        <taxon>Actinomycetes</taxon>
        <taxon>Pseudonocardiales</taxon>
        <taxon>Pseudonocardiaceae</taxon>
        <taxon>Actinokineospora</taxon>
    </lineage>
</organism>
<dbReference type="AlphaFoldDB" id="A0A1H0M5N2"/>
<evidence type="ECO:0000256" key="3">
    <source>
        <dbReference type="SAM" id="SignalP"/>
    </source>
</evidence>
<gene>
    <name evidence="4" type="ORF">SAMN05192558_104415</name>
</gene>
<keyword evidence="2" id="KW-0812">Transmembrane</keyword>
<dbReference type="STRING" id="504798.SAMN05421871_10545"/>
<keyword evidence="3" id="KW-0732">Signal</keyword>
<evidence type="ECO:0000313" key="5">
    <source>
        <dbReference type="Proteomes" id="UP000199651"/>
    </source>
</evidence>
<evidence type="ECO:0000256" key="2">
    <source>
        <dbReference type="SAM" id="Phobius"/>
    </source>
</evidence>
<name>A0A1H0M5N2_9PSEU</name>
<evidence type="ECO:0000313" key="4">
    <source>
        <dbReference type="EMBL" id="SDO75430.1"/>
    </source>
</evidence>
<proteinExistence type="predicted"/>
<feature type="signal peptide" evidence="3">
    <location>
        <begin position="1"/>
        <end position="26"/>
    </location>
</feature>
<feature type="chain" id="PRO_5011512794" evidence="3">
    <location>
        <begin position="27"/>
        <end position="229"/>
    </location>
</feature>
<feature type="region of interest" description="Disordered" evidence="1">
    <location>
        <begin position="150"/>
        <end position="196"/>
    </location>
</feature>
<keyword evidence="2" id="KW-0472">Membrane</keyword>
<feature type="transmembrane region" description="Helical" evidence="2">
    <location>
        <begin position="204"/>
        <end position="224"/>
    </location>
</feature>
<sequence>MRWRNWLMVMLFVLTAVITVPATAAAQPLGGLVITPGESVDAVPVRLRTDAGCPVAATGYLATMRGHGLADAVVVSTSDVGMSHTEGFEVHLAYTFKDFAADNKTELRGRYDITLRCVDMFTQQSFGEFGGSLDFAEPGRYAAIGKAKGPARQTAPAIPPDFAGPPAETAQPAQAPPGPPAAGVAPEVARGQAQQAPDDGTRPFLYIALGIVALVLVAAASHLWRKAHA</sequence>
<accession>A0A1H0M5N2</accession>